<dbReference type="GO" id="GO:0003904">
    <property type="term" value="F:deoxyribodipyrimidine photo-lyase activity"/>
    <property type="evidence" value="ECO:0007669"/>
    <property type="project" value="TreeGrafter"/>
</dbReference>
<evidence type="ECO:0000259" key="5">
    <source>
        <dbReference type="Pfam" id="PF03441"/>
    </source>
</evidence>
<dbReference type="RefSeq" id="WP_129400386.1">
    <property type="nucleotide sequence ID" value="NZ_SDWT01000001.1"/>
</dbReference>
<keyword evidence="7" id="KW-1185">Reference proteome</keyword>
<dbReference type="Proteomes" id="UP000294071">
    <property type="component" value="Unassembled WGS sequence"/>
</dbReference>
<feature type="binding site" evidence="3">
    <location>
        <position position="59"/>
    </location>
    <ligand>
        <name>FAD</name>
        <dbReference type="ChEBI" id="CHEBI:57692"/>
    </ligand>
</feature>
<dbReference type="Pfam" id="PF03441">
    <property type="entry name" value="FAD_binding_7"/>
    <property type="match status" value="1"/>
</dbReference>
<reference evidence="6 7" key="1">
    <citation type="submission" date="2019-01" db="EMBL/GenBank/DDBJ databases">
        <title>Novel species of Nocardioides.</title>
        <authorList>
            <person name="Liu Q."/>
            <person name="Xin Y.-H."/>
        </authorList>
    </citation>
    <scope>NUCLEOTIDE SEQUENCE [LARGE SCALE GENOMIC DNA]</scope>
    <source>
        <strain evidence="6 7">CGMCC 4.6882</strain>
    </source>
</reference>
<dbReference type="OrthoDB" id="9772484at2"/>
<evidence type="ECO:0000313" key="7">
    <source>
        <dbReference type="Proteomes" id="UP000294071"/>
    </source>
</evidence>
<dbReference type="AlphaFoldDB" id="A0A4V1RL99"/>
<keyword evidence="6" id="KW-0456">Lyase</keyword>
<comment type="cofactor">
    <cofactor evidence="3">
        <name>FAD</name>
        <dbReference type="ChEBI" id="CHEBI:57692"/>
    </cofactor>
    <text evidence="3">Binds 1 FAD per subunit.</text>
</comment>
<sequence>MPLLPPLPDVDDTDGVAAWVGTHLGHLSLEGAAGTRVGGHRGGQAAADAALAALDVTAYARSRSTVLPESRRGASRLSPYIRHGLLSLPEVWDAVADGPPQDRRRYRDELLWQEFARHLYARLGSALAEPLRYHPPHRLVEQEWDEEMACVSWLRGELEDDGWLVNQTRMWWSSHWTVRHGRSWREGEDDFFRHLLDGSRAANRLGWQWTIGTGTGKPYGFSRWQVEKRAPQLCRSCPLRDACPIQDWPDAPRGPAVERSHMADRSEVAVPGAGPDAPVLRGDPRAVWLTAESLGDRDPALAAHPDLPVVFVFDEPLLHSLRLSSKRLVFLAECLADLAGRRDVEVRLGRVPEELAATPLATTFAPVPGFARHSASVTIAGMYPWPWLTAPTNQRLTSYSAWRKGVDRQVGGGPTPTAL</sequence>
<evidence type="ECO:0000256" key="3">
    <source>
        <dbReference type="PIRSR" id="PIRSR602081-1"/>
    </source>
</evidence>
<comment type="caution">
    <text evidence="6">The sequence shown here is derived from an EMBL/GenBank/DDBJ whole genome shotgun (WGS) entry which is preliminary data.</text>
</comment>
<feature type="site" description="Electron transfer via tryptophanyl radical" evidence="4">
    <location>
        <position position="184"/>
    </location>
</feature>
<name>A0A4V1RL99_9ACTN</name>
<feature type="binding site" evidence="3">
    <location>
        <position position="106"/>
    </location>
    <ligand>
        <name>FAD</name>
        <dbReference type="ChEBI" id="CHEBI:57692"/>
    </ligand>
</feature>
<protein>
    <submittedName>
        <fullName evidence="6">Deoxyribodipyrimidine photolyase</fullName>
    </submittedName>
</protein>
<dbReference type="SUPFAM" id="SSF48173">
    <property type="entry name" value="Cryptochrome/photolyase FAD-binding domain"/>
    <property type="match status" value="1"/>
</dbReference>
<dbReference type="PANTHER" id="PTHR11455">
    <property type="entry name" value="CRYPTOCHROME"/>
    <property type="match status" value="1"/>
</dbReference>
<dbReference type="PANTHER" id="PTHR11455:SF9">
    <property type="entry name" value="CRYPTOCHROME CIRCADIAN CLOCK 5 ISOFORM X1"/>
    <property type="match status" value="1"/>
</dbReference>
<dbReference type="InterPro" id="IPR002081">
    <property type="entry name" value="Cryptochrome/DNA_photolyase_1"/>
</dbReference>
<dbReference type="GO" id="GO:0071949">
    <property type="term" value="F:FAD binding"/>
    <property type="evidence" value="ECO:0007669"/>
    <property type="project" value="TreeGrafter"/>
</dbReference>
<dbReference type="Gene3D" id="1.25.40.80">
    <property type="match status" value="1"/>
</dbReference>
<evidence type="ECO:0000313" key="6">
    <source>
        <dbReference type="EMBL" id="RYB95042.1"/>
    </source>
</evidence>
<evidence type="ECO:0000256" key="4">
    <source>
        <dbReference type="PIRSR" id="PIRSR602081-2"/>
    </source>
</evidence>
<feature type="site" description="Electron transfer via tryptophanyl radical" evidence="4">
    <location>
        <position position="207"/>
    </location>
</feature>
<evidence type="ECO:0000256" key="1">
    <source>
        <dbReference type="ARBA" id="ARBA00022630"/>
    </source>
</evidence>
<dbReference type="InterPro" id="IPR036134">
    <property type="entry name" value="Crypto/Photolyase_FAD-like_sf"/>
</dbReference>
<dbReference type="Gene3D" id="1.10.579.10">
    <property type="entry name" value="DNA Cyclobutane Dipyrimidine Photolyase, subunit A, domain 3"/>
    <property type="match status" value="1"/>
</dbReference>
<organism evidence="6 7">
    <name type="scientific">Nocardioides oleivorans</name>
    <dbReference type="NCBI Taxonomy" id="273676"/>
    <lineage>
        <taxon>Bacteria</taxon>
        <taxon>Bacillati</taxon>
        <taxon>Actinomycetota</taxon>
        <taxon>Actinomycetes</taxon>
        <taxon>Propionibacteriales</taxon>
        <taxon>Nocardioidaceae</taxon>
        <taxon>Nocardioides</taxon>
    </lineage>
</organism>
<gene>
    <name evidence="6" type="ORF">EUA93_12220</name>
</gene>
<evidence type="ECO:0000256" key="2">
    <source>
        <dbReference type="ARBA" id="ARBA00022827"/>
    </source>
</evidence>
<accession>A0A4V1RL99</accession>
<dbReference type="EMBL" id="SDWT01000001">
    <property type="protein sequence ID" value="RYB95042.1"/>
    <property type="molecule type" value="Genomic_DNA"/>
</dbReference>
<keyword evidence="1 3" id="KW-0285">Flavoprotein</keyword>
<feature type="domain" description="Cryptochrome/DNA photolyase FAD-binding" evidence="5">
    <location>
        <begin position="151"/>
        <end position="217"/>
    </location>
</feature>
<keyword evidence="2 3" id="KW-0274">FAD</keyword>
<dbReference type="GO" id="GO:0003677">
    <property type="term" value="F:DNA binding"/>
    <property type="evidence" value="ECO:0007669"/>
    <property type="project" value="TreeGrafter"/>
</dbReference>
<feature type="site" description="Electron transfer via tryptophanyl radical" evidence="4">
    <location>
        <position position="144"/>
    </location>
</feature>
<dbReference type="InterPro" id="IPR005101">
    <property type="entry name" value="Cryptochr/Photolyase_FAD-bd"/>
</dbReference>
<proteinExistence type="predicted"/>